<dbReference type="Pfam" id="PF00892">
    <property type="entry name" value="EamA"/>
    <property type="match status" value="2"/>
</dbReference>
<feature type="transmembrane region" description="Helical" evidence="2">
    <location>
        <begin position="247"/>
        <end position="266"/>
    </location>
</feature>
<feature type="transmembrane region" description="Helical" evidence="2">
    <location>
        <begin position="153"/>
        <end position="173"/>
    </location>
</feature>
<evidence type="ECO:0000313" key="4">
    <source>
        <dbReference type="EMBL" id="GLH95529.1"/>
    </source>
</evidence>
<keyword evidence="2" id="KW-0472">Membrane</keyword>
<keyword evidence="5" id="KW-1185">Reference proteome</keyword>
<organism evidence="4 5">
    <name type="scientific">Phytohabitans aurantiacus</name>
    <dbReference type="NCBI Taxonomy" id="3016789"/>
    <lineage>
        <taxon>Bacteria</taxon>
        <taxon>Bacillati</taxon>
        <taxon>Actinomycetota</taxon>
        <taxon>Actinomycetes</taxon>
        <taxon>Micromonosporales</taxon>
        <taxon>Micromonosporaceae</taxon>
    </lineage>
</organism>
<dbReference type="InterPro" id="IPR000620">
    <property type="entry name" value="EamA_dom"/>
</dbReference>
<proteinExistence type="inferred from homology"/>
<dbReference type="InterPro" id="IPR037185">
    <property type="entry name" value="EmrE-like"/>
</dbReference>
<feature type="transmembrane region" description="Helical" evidence="2">
    <location>
        <begin position="272"/>
        <end position="291"/>
    </location>
</feature>
<feature type="transmembrane region" description="Helical" evidence="2">
    <location>
        <begin position="129"/>
        <end position="147"/>
    </location>
</feature>
<feature type="domain" description="EamA" evidence="3">
    <location>
        <begin position="155"/>
        <end position="289"/>
    </location>
</feature>
<evidence type="ECO:0000256" key="2">
    <source>
        <dbReference type="SAM" id="Phobius"/>
    </source>
</evidence>
<feature type="transmembrane region" description="Helical" evidence="2">
    <location>
        <begin position="185"/>
        <end position="209"/>
    </location>
</feature>
<feature type="domain" description="EamA" evidence="3">
    <location>
        <begin position="12"/>
        <end position="142"/>
    </location>
</feature>
<evidence type="ECO:0000259" key="3">
    <source>
        <dbReference type="Pfam" id="PF00892"/>
    </source>
</evidence>
<name>A0ABQ5QMD5_9ACTN</name>
<reference evidence="4" key="1">
    <citation type="submission" date="2022-12" db="EMBL/GenBank/DDBJ databases">
        <title>New Phytohabitans aurantiacus sp. RD004123 nov., an actinomycete isolated from soil.</title>
        <authorList>
            <person name="Triningsih D.W."/>
            <person name="Harunari E."/>
            <person name="Igarashi Y."/>
        </authorList>
    </citation>
    <scope>NUCLEOTIDE SEQUENCE</scope>
    <source>
        <strain evidence="4">RD004123</strain>
    </source>
</reference>
<feature type="transmembrane region" description="Helical" evidence="2">
    <location>
        <begin position="215"/>
        <end position="235"/>
    </location>
</feature>
<protein>
    <recommendedName>
        <fullName evidence="3">EamA domain-containing protein</fullName>
    </recommendedName>
</protein>
<keyword evidence="2" id="KW-1133">Transmembrane helix</keyword>
<feature type="transmembrane region" description="Helical" evidence="2">
    <location>
        <begin position="12"/>
        <end position="32"/>
    </location>
</feature>
<keyword evidence="2" id="KW-0812">Transmembrane</keyword>
<evidence type="ECO:0000256" key="1">
    <source>
        <dbReference type="ARBA" id="ARBA00007362"/>
    </source>
</evidence>
<comment type="similarity">
    <text evidence="1">Belongs to the EamA transporter family.</text>
</comment>
<dbReference type="PANTHER" id="PTHR22911">
    <property type="entry name" value="ACYL-MALONYL CONDENSING ENZYME-RELATED"/>
    <property type="match status" value="1"/>
</dbReference>
<dbReference type="Proteomes" id="UP001144280">
    <property type="component" value="Unassembled WGS sequence"/>
</dbReference>
<comment type="caution">
    <text evidence="4">The sequence shown here is derived from an EMBL/GenBank/DDBJ whole genome shotgun (WGS) entry which is preliminary data.</text>
</comment>
<evidence type="ECO:0000313" key="5">
    <source>
        <dbReference type="Proteomes" id="UP001144280"/>
    </source>
</evidence>
<dbReference type="EMBL" id="BSDI01000003">
    <property type="protein sequence ID" value="GLH95529.1"/>
    <property type="molecule type" value="Genomic_DNA"/>
</dbReference>
<gene>
    <name evidence="4" type="ORF">Pa4123_08010</name>
</gene>
<dbReference type="SUPFAM" id="SSF103481">
    <property type="entry name" value="Multidrug resistance efflux transporter EmrE"/>
    <property type="match status" value="2"/>
</dbReference>
<sequence length="303" mass="31021">MHHRPDPLTVTALTIAVVSISASAPMIAYAAAPALALAFWRNLLAAGVLAPAAVARRGPELRQLVRGGKRREGGYSLLAGAALAVHFGAWMPSTKLTSVATATALVCTQPVWQGLIASRQGKRLPQATWIGIGMAVGGAALATGADIGVSGEAILGDLLALAGAVAGAVYTALGEQARTQLSTTTYTLVCYTTCAAGLLAVCLIGQVRLSGFDTTTWLVVLGLVIGPQLLGHSMLNYALHKISATTVSILALLEVPGAALIAWAWLDQLPPLSSLPGLSLLLAGVAVVLLARTRPTPTPHPTL</sequence>
<accession>A0ABQ5QMD5</accession>
<dbReference type="PANTHER" id="PTHR22911:SF76">
    <property type="entry name" value="EAMA DOMAIN-CONTAINING PROTEIN"/>
    <property type="match status" value="1"/>
</dbReference>